<comment type="caution">
    <text evidence="2">The sequence shown here is derived from an EMBL/GenBank/DDBJ whole genome shotgun (WGS) entry which is preliminary data.</text>
</comment>
<evidence type="ECO:0000313" key="3">
    <source>
        <dbReference type="Proteomes" id="UP001166286"/>
    </source>
</evidence>
<dbReference type="EMBL" id="JAFEKC020000003">
    <property type="protein sequence ID" value="KAK0515952.1"/>
    <property type="molecule type" value="Genomic_DNA"/>
</dbReference>
<evidence type="ECO:0000256" key="1">
    <source>
        <dbReference type="SAM" id="MobiDB-lite"/>
    </source>
</evidence>
<dbReference type="InterPro" id="IPR046591">
    <property type="entry name" value="DUF6649"/>
</dbReference>
<protein>
    <submittedName>
        <fullName evidence="2">Uncharacterized protein</fullName>
    </submittedName>
</protein>
<feature type="region of interest" description="Disordered" evidence="1">
    <location>
        <begin position="36"/>
        <end position="57"/>
    </location>
</feature>
<organism evidence="2 3">
    <name type="scientific">Cladonia borealis</name>
    <dbReference type="NCBI Taxonomy" id="184061"/>
    <lineage>
        <taxon>Eukaryota</taxon>
        <taxon>Fungi</taxon>
        <taxon>Dikarya</taxon>
        <taxon>Ascomycota</taxon>
        <taxon>Pezizomycotina</taxon>
        <taxon>Lecanoromycetes</taxon>
        <taxon>OSLEUM clade</taxon>
        <taxon>Lecanoromycetidae</taxon>
        <taxon>Lecanorales</taxon>
        <taxon>Lecanorineae</taxon>
        <taxon>Cladoniaceae</taxon>
        <taxon>Cladonia</taxon>
    </lineage>
</organism>
<keyword evidence="3" id="KW-1185">Reference proteome</keyword>
<proteinExistence type="predicted"/>
<evidence type="ECO:0000313" key="2">
    <source>
        <dbReference type="EMBL" id="KAK0515952.1"/>
    </source>
</evidence>
<name>A0AA39V4Q2_9LECA</name>
<dbReference type="Proteomes" id="UP001166286">
    <property type="component" value="Unassembled WGS sequence"/>
</dbReference>
<gene>
    <name evidence="2" type="ORF">JMJ35_001986</name>
</gene>
<feature type="compositionally biased region" description="Polar residues" evidence="1">
    <location>
        <begin position="46"/>
        <end position="57"/>
    </location>
</feature>
<reference evidence="2" key="1">
    <citation type="submission" date="2023-03" db="EMBL/GenBank/DDBJ databases">
        <title>Complete genome of Cladonia borealis.</title>
        <authorList>
            <person name="Park H."/>
        </authorList>
    </citation>
    <scope>NUCLEOTIDE SEQUENCE</scope>
    <source>
        <strain evidence="2">ANT050790</strain>
    </source>
</reference>
<dbReference type="Pfam" id="PF20354">
    <property type="entry name" value="DUF6649"/>
    <property type="match status" value="1"/>
</dbReference>
<dbReference type="AlphaFoldDB" id="A0AA39V4Q2"/>
<accession>A0AA39V4Q2</accession>
<sequence>MTLAQKRRAEDDLQNEQRLSKRFDLLNLDHTGKLYIPVKQPRQERASQTNGHSDSMQLDDTKDKVYIHNLDDEISDIESEEERLVFLPDIEKKLAKIPKSVLQGNSHPAVSNEMILYRVPTSLTVPAEQDNVRKAIIESRARAREKQLQEARVNGEVALPNGVGTRTEDQQNGICNLGHVAEDGVADFEEDEDAMDIG</sequence>